<protein>
    <recommendedName>
        <fullName evidence="1">non-specific serine/threonine protein kinase</fullName>
        <ecNumber evidence="1">2.7.11.1</ecNumber>
    </recommendedName>
</protein>
<dbReference type="PROSITE" id="PS00107">
    <property type="entry name" value="PROTEIN_KINASE_ATP"/>
    <property type="match status" value="1"/>
</dbReference>
<dbReference type="GO" id="GO:0050684">
    <property type="term" value="P:regulation of mRNA processing"/>
    <property type="evidence" value="ECO:0007669"/>
    <property type="project" value="TreeGrafter"/>
</dbReference>
<evidence type="ECO:0000256" key="8">
    <source>
        <dbReference type="ARBA" id="ARBA00048679"/>
    </source>
</evidence>
<evidence type="ECO:0000259" key="11">
    <source>
        <dbReference type="PROSITE" id="PS50011"/>
    </source>
</evidence>
<dbReference type="PROSITE" id="PS00108">
    <property type="entry name" value="PROTEIN_KINASE_ST"/>
    <property type="match status" value="1"/>
</dbReference>
<feature type="region of interest" description="Disordered" evidence="10">
    <location>
        <begin position="356"/>
        <end position="404"/>
    </location>
</feature>
<dbReference type="FunFam" id="1.10.510.10:FF:000541">
    <property type="entry name" value="CMGC/SRPK protein kinase"/>
    <property type="match status" value="1"/>
</dbReference>
<keyword evidence="2 12" id="KW-0723">Serine/threonine-protein kinase</keyword>
<dbReference type="InterPro" id="IPR008271">
    <property type="entry name" value="Ser/Thr_kinase_AS"/>
</dbReference>
<evidence type="ECO:0000313" key="13">
    <source>
        <dbReference type="Proteomes" id="UP001213623"/>
    </source>
</evidence>
<dbReference type="InterPro" id="IPR000719">
    <property type="entry name" value="Prot_kinase_dom"/>
</dbReference>
<dbReference type="FunFam" id="1.10.510.10:FF:000409">
    <property type="entry name" value="CMGC/SRPK protein kinase"/>
    <property type="match status" value="1"/>
</dbReference>
<reference evidence="12" key="1">
    <citation type="submission" date="2023-03" db="EMBL/GenBank/DDBJ databases">
        <title>Mating type loci evolution in Malassezia.</title>
        <authorList>
            <person name="Coelho M.A."/>
        </authorList>
    </citation>
    <scope>NUCLEOTIDE SEQUENCE</scope>
    <source>
        <strain evidence="12">CBS 9557</strain>
    </source>
</reference>
<dbReference type="GO" id="GO:0000245">
    <property type="term" value="P:spliceosomal complex assembly"/>
    <property type="evidence" value="ECO:0007669"/>
    <property type="project" value="TreeGrafter"/>
</dbReference>
<accession>A0AAF0J675</accession>
<proteinExistence type="predicted"/>
<keyword evidence="3 12" id="KW-0808">Transferase</keyword>
<keyword evidence="6 9" id="KW-0067">ATP-binding</keyword>
<feature type="compositionally biased region" description="Polar residues" evidence="10">
    <location>
        <begin position="359"/>
        <end position="370"/>
    </location>
</feature>
<dbReference type="EMBL" id="CP119892">
    <property type="protein sequence ID" value="WFD25750.1"/>
    <property type="molecule type" value="Genomic_DNA"/>
</dbReference>
<comment type="catalytic activity">
    <reaction evidence="7">
        <text>L-threonyl-[protein] + ATP = O-phospho-L-threonyl-[protein] + ADP + H(+)</text>
        <dbReference type="Rhea" id="RHEA:46608"/>
        <dbReference type="Rhea" id="RHEA-COMP:11060"/>
        <dbReference type="Rhea" id="RHEA-COMP:11605"/>
        <dbReference type="ChEBI" id="CHEBI:15378"/>
        <dbReference type="ChEBI" id="CHEBI:30013"/>
        <dbReference type="ChEBI" id="CHEBI:30616"/>
        <dbReference type="ChEBI" id="CHEBI:61977"/>
        <dbReference type="ChEBI" id="CHEBI:456216"/>
        <dbReference type="EC" id="2.7.11.1"/>
    </reaction>
</comment>
<dbReference type="PANTHER" id="PTHR47634:SF9">
    <property type="entry name" value="PROTEIN KINASE DOMAIN-CONTAINING PROTEIN-RELATED"/>
    <property type="match status" value="1"/>
</dbReference>
<feature type="region of interest" description="Disordered" evidence="10">
    <location>
        <begin position="430"/>
        <end position="475"/>
    </location>
</feature>
<feature type="compositionally biased region" description="Low complexity" evidence="10">
    <location>
        <begin position="327"/>
        <end position="340"/>
    </location>
</feature>
<dbReference type="AlphaFoldDB" id="A0AAF0J675"/>
<dbReference type="InterPro" id="IPR017441">
    <property type="entry name" value="Protein_kinase_ATP_BS"/>
</dbReference>
<dbReference type="PANTHER" id="PTHR47634">
    <property type="entry name" value="PROTEIN KINASE DOMAIN-CONTAINING PROTEIN-RELATED"/>
    <property type="match status" value="1"/>
</dbReference>
<sequence length="726" mass="78533">MGGTPPHKEAPPSFSRVFWPKTSNPLATVSRTSAVSQLGAISAPSEPPVSTSNSFVVSASNFVSTSASEMAPLESPDVSTSDTSPRQVHDADFMAESVDSTDDDVDSVLTEDEEDYEDYCRGGYHPISVGDVFSDGRYVIVRKLGWGHFSTVWLAKDRVADRHVALKVVKSAPHYTETALDEIKLLQRLVSADQNHPGCRHCVSLLDHFRHKGPNGSHVCMVFEVLGENLLGLIKRYQHRGVPVHIVKQIAKQVLLGLDYMHRSCGIIHTDLKPENVLICIDDVEAVVEAELRTNPKAVPTKLVGVPPSQGRGGTQTPRRESVLITSSRPLPSPSSSLGSSPMFDKLAFAMSKIGTAGSGSMPTESSMPSPGSAFPPNAREPGAPGGALLGDKVPLPTRKGPSLLSQQANKGVLNKAPEPAFADYTTLPRAEEPSSSPVSSQSPPVGVSPDPLRPAPAAGDPSTLPPPPPYDPSTLERITVKIADLGNACWTDHHFTNDIQTRQYRCPEAILGAKWGTTADLWSASAMFFELLTGDYLFDPAAGAKYNKDDDHIAQIIELLGDFPKSVAFSGKYSAEIFNRKGEPRHIHKLRYWPLVNVLQEKYLLTPEHSQELSSFLLPMLRLNPSERASAREALEHPWLEGVITQGELELALEQQQRACEQGVHVPTRHELDVKDALKPIGSTASSPARSEGTWHDDAGETTLLQSQLSSTRLSPGDTSGAACE</sequence>
<dbReference type="EC" id="2.7.11.1" evidence="1"/>
<keyword evidence="5 12" id="KW-0418">Kinase</keyword>
<feature type="binding site" evidence="9">
    <location>
        <position position="167"/>
    </location>
    <ligand>
        <name>ATP</name>
        <dbReference type="ChEBI" id="CHEBI:30616"/>
    </ligand>
</feature>
<dbReference type="Pfam" id="PF00069">
    <property type="entry name" value="Pkinase"/>
    <property type="match status" value="2"/>
</dbReference>
<comment type="catalytic activity">
    <reaction evidence="8">
        <text>L-seryl-[protein] + ATP = O-phospho-L-seryl-[protein] + ADP + H(+)</text>
        <dbReference type="Rhea" id="RHEA:17989"/>
        <dbReference type="Rhea" id="RHEA-COMP:9863"/>
        <dbReference type="Rhea" id="RHEA-COMP:11604"/>
        <dbReference type="ChEBI" id="CHEBI:15378"/>
        <dbReference type="ChEBI" id="CHEBI:29999"/>
        <dbReference type="ChEBI" id="CHEBI:30616"/>
        <dbReference type="ChEBI" id="CHEBI:83421"/>
        <dbReference type="ChEBI" id="CHEBI:456216"/>
        <dbReference type="EC" id="2.7.11.1"/>
    </reaction>
</comment>
<dbReference type="FunFam" id="3.30.200.20:FF:000076">
    <property type="entry name" value="CMGC/SRPK protein kinase"/>
    <property type="match status" value="1"/>
</dbReference>
<evidence type="ECO:0000256" key="1">
    <source>
        <dbReference type="ARBA" id="ARBA00012513"/>
    </source>
</evidence>
<evidence type="ECO:0000256" key="3">
    <source>
        <dbReference type="ARBA" id="ARBA00022679"/>
    </source>
</evidence>
<evidence type="ECO:0000256" key="10">
    <source>
        <dbReference type="SAM" id="MobiDB-lite"/>
    </source>
</evidence>
<dbReference type="Proteomes" id="UP001213623">
    <property type="component" value="Chromosome 1"/>
</dbReference>
<dbReference type="InterPro" id="IPR051334">
    <property type="entry name" value="SRPK"/>
</dbReference>
<dbReference type="GO" id="GO:0004674">
    <property type="term" value="F:protein serine/threonine kinase activity"/>
    <property type="evidence" value="ECO:0007669"/>
    <property type="project" value="UniProtKB-KW"/>
</dbReference>
<dbReference type="InterPro" id="IPR011009">
    <property type="entry name" value="Kinase-like_dom_sf"/>
</dbReference>
<feature type="region of interest" description="Disordered" evidence="10">
    <location>
        <begin position="299"/>
        <end position="340"/>
    </location>
</feature>
<dbReference type="GO" id="GO:0005634">
    <property type="term" value="C:nucleus"/>
    <property type="evidence" value="ECO:0007669"/>
    <property type="project" value="TreeGrafter"/>
</dbReference>
<dbReference type="GO" id="GO:0005524">
    <property type="term" value="F:ATP binding"/>
    <property type="evidence" value="ECO:0007669"/>
    <property type="project" value="UniProtKB-UniRule"/>
</dbReference>
<dbReference type="SMART" id="SM00220">
    <property type="entry name" value="S_TKc"/>
    <property type="match status" value="1"/>
</dbReference>
<feature type="compositionally biased region" description="Low complexity" evidence="10">
    <location>
        <begin position="703"/>
        <end position="716"/>
    </location>
</feature>
<evidence type="ECO:0000256" key="9">
    <source>
        <dbReference type="PROSITE-ProRule" id="PRU10141"/>
    </source>
</evidence>
<dbReference type="Gene3D" id="1.10.510.10">
    <property type="entry name" value="Transferase(Phosphotransferase) domain 1"/>
    <property type="match status" value="1"/>
</dbReference>
<dbReference type="CDD" id="cd14136">
    <property type="entry name" value="STKc_SRPK"/>
    <property type="match status" value="1"/>
</dbReference>
<dbReference type="GO" id="GO:0005737">
    <property type="term" value="C:cytoplasm"/>
    <property type="evidence" value="ECO:0007669"/>
    <property type="project" value="TreeGrafter"/>
</dbReference>
<dbReference type="PROSITE" id="PS50011">
    <property type="entry name" value="PROTEIN_KINASE_DOM"/>
    <property type="match status" value="1"/>
</dbReference>
<name>A0AAF0J675_9BASI</name>
<evidence type="ECO:0000313" key="12">
    <source>
        <dbReference type="EMBL" id="WFD25750.1"/>
    </source>
</evidence>
<feature type="compositionally biased region" description="Low complexity" evidence="10">
    <location>
        <begin position="434"/>
        <end position="463"/>
    </location>
</feature>
<keyword evidence="4 9" id="KW-0547">Nucleotide-binding</keyword>
<evidence type="ECO:0000256" key="6">
    <source>
        <dbReference type="ARBA" id="ARBA00022840"/>
    </source>
</evidence>
<evidence type="ECO:0000256" key="2">
    <source>
        <dbReference type="ARBA" id="ARBA00022527"/>
    </source>
</evidence>
<dbReference type="Gene3D" id="3.30.200.20">
    <property type="entry name" value="Phosphorylase Kinase, domain 1"/>
    <property type="match status" value="1"/>
</dbReference>
<gene>
    <name evidence="12" type="primary">SKY1</name>
    <name evidence="12" type="ORF">MNAN1_000716</name>
</gene>
<evidence type="ECO:0000256" key="5">
    <source>
        <dbReference type="ARBA" id="ARBA00022777"/>
    </source>
</evidence>
<organism evidence="12 13">
    <name type="scientific">Malassezia nana</name>
    <dbReference type="NCBI Taxonomy" id="180528"/>
    <lineage>
        <taxon>Eukaryota</taxon>
        <taxon>Fungi</taxon>
        <taxon>Dikarya</taxon>
        <taxon>Basidiomycota</taxon>
        <taxon>Ustilaginomycotina</taxon>
        <taxon>Malasseziomycetes</taxon>
        <taxon>Malasseziales</taxon>
        <taxon>Malasseziaceae</taxon>
        <taxon>Malassezia</taxon>
    </lineage>
</organism>
<keyword evidence="13" id="KW-1185">Reference proteome</keyword>
<evidence type="ECO:0000256" key="4">
    <source>
        <dbReference type="ARBA" id="ARBA00022741"/>
    </source>
</evidence>
<dbReference type="SUPFAM" id="SSF56112">
    <property type="entry name" value="Protein kinase-like (PK-like)"/>
    <property type="match status" value="1"/>
</dbReference>
<evidence type="ECO:0000256" key="7">
    <source>
        <dbReference type="ARBA" id="ARBA00047899"/>
    </source>
</evidence>
<feature type="domain" description="Protein kinase" evidence="11">
    <location>
        <begin position="138"/>
        <end position="641"/>
    </location>
</feature>
<feature type="region of interest" description="Disordered" evidence="10">
    <location>
        <begin position="672"/>
        <end position="726"/>
    </location>
</feature>